<dbReference type="RefSeq" id="WP_034332652.1">
    <property type="nucleotide sequence ID" value="NZ_JAOYEY010000051.1"/>
</dbReference>
<organism evidence="1 2">
    <name type="scientific">Metabacillus halosaccharovorans</name>
    <dbReference type="NCBI Taxonomy" id="930124"/>
    <lineage>
        <taxon>Bacteria</taxon>
        <taxon>Bacillati</taxon>
        <taxon>Bacillota</taxon>
        <taxon>Bacilli</taxon>
        <taxon>Bacillales</taxon>
        <taxon>Bacillaceae</taxon>
        <taxon>Metabacillus</taxon>
    </lineage>
</organism>
<dbReference type="Proteomes" id="UP001526147">
    <property type="component" value="Unassembled WGS sequence"/>
</dbReference>
<evidence type="ECO:0000313" key="2">
    <source>
        <dbReference type="Proteomes" id="UP001526147"/>
    </source>
</evidence>
<sequence>MGYILPIQHDTYTQYANRSVSVQQHYAHVLPTSAITLNTRHLRESPQAEQQKFADILKDKMKQNKYIATYTGKGNHLNEYV</sequence>
<evidence type="ECO:0000313" key="1">
    <source>
        <dbReference type="EMBL" id="MCV9888786.1"/>
    </source>
</evidence>
<keyword evidence="2" id="KW-1185">Reference proteome</keyword>
<protein>
    <submittedName>
        <fullName evidence="1">Uncharacterized protein</fullName>
    </submittedName>
</protein>
<proteinExistence type="predicted"/>
<gene>
    <name evidence="1" type="ORF">OIH86_24330</name>
</gene>
<accession>A0ABT3DQE4</accession>
<dbReference type="EMBL" id="JAOYEY010000051">
    <property type="protein sequence ID" value="MCV9888786.1"/>
    <property type="molecule type" value="Genomic_DNA"/>
</dbReference>
<name>A0ABT3DQE4_9BACI</name>
<comment type="caution">
    <text evidence="1">The sequence shown here is derived from an EMBL/GenBank/DDBJ whole genome shotgun (WGS) entry which is preliminary data.</text>
</comment>
<reference evidence="1 2" key="1">
    <citation type="submission" date="2022-10" db="EMBL/GenBank/DDBJ databases">
        <title>Draft genome assembly of moderately radiation resistant bacterium Metabacillus halosaccharovorans.</title>
        <authorList>
            <person name="Pal S."/>
            <person name="Gopinathan A."/>
        </authorList>
    </citation>
    <scope>NUCLEOTIDE SEQUENCE [LARGE SCALE GENOMIC DNA]</scope>
    <source>
        <strain evidence="1 2">VITHBRA001</strain>
    </source>
</reference>